<feature type="transmembrane region" description="Helical" evidence="6">
    <location>
        <begin position="65"/>
        <end position="81"/>
    </location>
</feature>
<keyword evidence="8" id="KW-1185">Reference proteome</keyword>
<feature type="transmembrane region" description="Helical" evidence="6">
    <location>
        <begin position="101"/>
        <end position="121"/>
    </location>
</feature>
<organism evidence="7 8">
    <name type="scientific">Winogradskyella poriferorum</name>
    <dbReference type="NCBI Taxonomy" id="307627"/>
    <lineage>
        <taxon>Bacteria</taxon>
        <taxon>Pseudomonadati</taxon>
        <taxon>Bacteroidota</taxon>
        <taxon>Flavobacteriia</taxon>
        <taxon>Flavobacteriales</taxon>
        <taxon>Flavobacteriaceae</taxon>
        <taxon>Winogradskyella</taxon>
    </lineage>
</organism>
<dbReference type="EMBL" id="JAZHOU010000004">
    <property type="protein sequence ID" value="MEF3079789.1"/>
    <property type="molecule type" value="Genomic_DNA"/>
</dbReference>
<feature type="transmembrane region" description="Helical" evidence="6">
    <location>
        <begin position="211"/>
        <end position="243"/>
    </location>
</feature>
<dbReference type="InterPro" id="IPR023171">
    <property type="entry name" value="Na/H_antiporter_dom_sf"/>
</dbReference>
<dbReference type="InterPro" id="IPR004670">
    <property type="entry name" value="NhaA"/>
</dbReference>
<keyword evidence="4 6" id="KW-1133">Transmembrane helix</keyword>
<evidence type="ECO:0000256" key="2">
    <source>
        <dbReference type="ARBA" id="ARBA00022475"/>
    </source>
</evidence>
<dbReference type="PANTHER" id="PTHR30341">
    <property type="entry name" value="SODIUM ION/PROTON ANTIPORTER NHAA-RELATED"/>
    <property type="match status" value="1"/>
</dbReference>
<keyword evidence="6" id="KW-0050">Antiport</keyword>
<name>A0ABU7W760_9FLAO</name>
<proteinExistence type="inferred from homology"/>
<dbReference type="NCBIfam" id="TIGR00773">
    <property type="entry name" value="NhaA"/>
    <property type="match status" value="1"/>
</dbReference>
<keyword evidence="5 6" id="KW-0472">Membrane</keyword>
<comment type="similarity">
    <text evidence="6">Belongs to the NhaA Na(+)/H(+) (TC 2.A.33) antiporter family.</text>
</comment>
<comment type="subcellular location">
    <subcellularLocation>
        <location evidence="1">Cell inner membrane</location>
        <topology evidence="1">Multi-pass membrane protein</topology>
    </subcellularLocation>
    <subcellularLocation>
        <location evidence="6">Cell membrane</location>
        <topology evidence="6">Multi-pass membrane protein</topology>
    </subcellularLocation>
</comment>
<sequence>MIKRALHNSVWNITNKVFSNTGIVLLVAVIIAMLWANSPWQNTYQNILNTTISFSIGNFQLTEPLLLWINDALMALFFLQVGLELKREILGGKLSTPQNAILPIGAAIGGMVFPALIYFILNTGGEASQGWGIPMATDIAFSLGVLALFGKRLPIALRVFLVTLAVVDDLGGVLVIALFYTSGISTMDLFHAFLFFGLLIIGNYAGVRKTWFYATIGIGGVWLAFFFSGVHPTIAGILTALAIPGRVKINEATFLKRLSALHKKFNKEKPVKGSLISHSQLEILEEIKVTSSEAETPLQKLENALNPFVNFIVLPLFAFANAGIHLHGKVLEVLTHPISLGIGFGLILGKFIGIVLFSRILVAFKLAKLPEAVNWNQVYGVAFLAGIGFTMSLFINELAFTNEEFIYTAKVGILFSSLIAGIIGSLILIKNQTLKTI</sequence>
<accession>A0ABU7W760</accession>
<dbReference type="RefSeq" id="WP_331810524.1">
    <property type="nucleotide sequence ID" value="NZ_JAZHOU010000004.1"/>
</dbReference>
<comment type="catalytic activity">
    <reaction evidence="6">
        <text>Na(+)(in) + 2 H(+)(out) = Na(+)(out) + 2 H(+)(in)</text>
        <dbReference type="Rhea" id="RHEA:29251"/>
        <dbReference type="ChEBI" id="CHEBI:15378"/>
        <dbReference type="ChEBI" id="CHEBI:29101"/>
    </reaction>
</comment>
<dbReference type="HAMAP" id="MF_01844">
    <property type="entry name" value="NhaA"/>
    <property type="match status" value="1"/>
</dbReference>
<feature type="transmembrane region" description="Helical" evidence="6">
    <location>
        <begin position="338"/>
        <end position="357"/>
    </location>
</feature>
<feature type="transmembrane region" description="Helical" evidence="6">
    <location>
        <begin position="133"/>
        <end position="149"/>
    </location>
</feature>
<keyword evidence="6" id="KW-0739">Sodium transport</keyword>
<keyword evidence="6" id="KW-0915">Sodium</keyword>
<evidence type="ECO:0000256" key="4">
    <source>
        <dbReference type="ARBA" id="ARBA00022989"/>
    </source>
</evidence>
<comment type="function">
    <text evidence="6">Na(+)/H(+) antiporter that extrudes sodium in exchange for external protons.</text>
</comment>
<feature type="transmembrane region" description="Helical" evidence="6">
    <location>
        <begin position="155"/>
        <end position="180"/>
    </location>
</feature>
<reference evidence="7 8" key="1">
    <citation type="submission" date="2024-02" db="EMBL/GenBank/DDBJ databases">
        <title>Winogradskyella poriferorum JCM 12885.</title>
        <authorList>
            <person name="Zhang D.-F."/>
            <person name="Fu Z.-Y."/>
        </authorList>
    </citation>
    <scope>NUCLEOTIDE SEQUENCE [LARGE SCALE GENOMIC DNA]</scope>
    <source>
        <strain evidence="7 8">JCM 12885</strain>
    </source>
</reference>
<feature type="transmembrane region" description="Helical" evidence="6">
    <location>
        <begin position="17"/>
        <end position="36"/>
    </location>
</feature>
<keyword evidence="6" id="KW-0813">Transport</keyword>
<evidence type="ECO:0000256" key="3">
    <source>
        <dbReference type="ARBA" id="ARBA00022692"/>
    </source>
</evidence>
<feature type="transmembrane region" description="Helical" evidence="6">
    <location>
        <begin position="308"/>
        <end position="326"/>
    </location>
</feature>
<comment type="caution">
    <text evidence="7">The sequence shown here is derived from an EMBL/GenBank/DDBJ whole genome shotgun (WGS) entry which is preliminary data.</text>
</comment>
<feature type="transmembrane region" description="Helical" evidence="6">
    <location>
        <begin position="378"/>
        <end position="395"/>
    </location>
</feature>
<evidence type="ECO:0000256" key="5">
    <source>
        <dbReference type="ARBA" id="ARBA00023136"/>
    </source>
</evidence>
<feature type="transmembrane region" description="Helical" evidence="6">
    <location>
        <begin position="407"/>
        <end position="429"/>
    </location>
</feature>
<protein>
    <recommendedName>
        <fullName evidence="6">Na(+)/H(+) antiporter NhaA</fullName>
    </recommendedName>
    <alternativeName>
        <fullName evidence="6">Sodium/proton antiporter NhaA</fullName>
    </alternativeName>
</protein>
<dbReference type="Gene3D" id="1.20.1530.10">
    <property type="entry name" value="Na+/H+ antiporter like domain"/>
    <property type="match status" value="1"/>
</dbReference>
<keyword evidence="2 6" id="KW-1003">Cell membrane</keyword>
<dbReference type="PANTHER" id="PTHR30341:SF0">
    <property type="entry name" value="NA(+)_H(+) ANTIPORTER NHAA"/>
    <property type="match status" value="1"/>
</dbReference>
<dbReference type="Pfam" id="PF06965">
    <property type="entry name" value="Na_H_antiport_1"/>
    <property type="match status" value="1"/>
</dbReference>
<keyword evidence="6" id="KW-0406">Ion transport</keyword>
<keyword evidence="3 6" id="KW-0812">Transmembrane</keyword>
<evidence type="ECO:0000313" key="7">
    <source>
        <dbReference type="EMBL" id="MEF3079789.1"/>
    </source>
</evidence>
<evidence type="ECO:0000256" key="6">
    <source>
        <dbReference type="HAMAP-Rule" id="MF_01844"/>
    </source>
</evidence>
<dbReference type="Proteomes" id="UP001356704">
    <property type="component" value="Unassembled WGS sequence"/>
</dbReference>
<feature type="transmembrane region" description="Helical" evidence="6">
    <location>
        <begin position="187"/>
        <end position="205"/>
    </location>
</feature>
<gene>
    <name evidence="6 7" type="primary">nhaA</name>
    <name evidence="7" type="ORF">V1468_12290</name>
</gene>
<evidence type="ECO:0000256" key="1">
    <source>
        <dbReference type="ARBA" id="ARBA00004429"/>
    </source>
</evidence>
<evidence type="ECO:0000313" key="8">
    <source>
        <dbReference type="Proteomes" id="UP001356704"/>
    </source>
</evidence>